<dbReference type="Pfam" id="PF01048">
    <property type="entry name" value="PNP_UDP_1"/>
    <property type="match status" value="1"/>
</dbReference>
<dbReference type="PANTHER" id="PTHR46832:SF1">
    <property type="entry name" value="5'-METHYLTHIOADENOSINE_S-ADENOSYLHOMOCYSTEINE NUCLEOSIDASE"/>
    <property type="match status" value="1"/>
</dbReference>
<dbReference type="PANTHER" id="PTHR46832">
    <property type="entry name" value="5'-METHYLTHIOADENOSINE/S-ADENOSYLHOMOCYSTEINE NUCLEOSIDASE"/>
    <property type="match status" value="1"/>
</dbReference>
<reference evidence="2" key="1">
    <citation type="journal article" date="2021" name="PeerJ">
        <title>Extensive microbial diversity within the chicken gut microbiome revealed by metagenomics and culture.</title>
        <authorList>
            <person name="Gilroy R."/>
            <person name="Ravi A."/>
            <person name="Getino M."/>
            <person name="Pursley I."/>
            <person name="Horton D.L."/>
            <person name="Alikhan N.F."/>
            <person name="Baker D."/>
            <person name="Gharbi K."/>
            <person name="Hall N."/>
            <person name="Watson M."/>
            <person name="Adriaenssens E.M."/>
            <person name="Foster-Nyarko E."/>
            <person name="Jarju S."/>
            <person name="Secka A."/>
            <person name="Antonio M."/>
            <person name="Oren A."/>
            <person name="Chaudhuri R.R."/>
            <person name="La Ragione R."/>
            <person name="Hildebrand F."/>
            <person name="Pallen M.J."/>
        </authorList>
    </citation>
    <scope>NUCLEOTIDE SEQUENCE</scope>
    <source>
        <strain evidence="2">MalCec1-1739</strain>
    </source>
</reference>
<dbReference type="AlphaFoldDB" id="A0A9D2UIY7"/>
<dbReference type="InterPro" id="IPR000845">
    <property type="entry name" value="Nucleoside_phosphorylase_d"/>
</dbReference>
<proteinExistence type="predicted"/>
<gene>
    <name evidence="2" type="ORF">IAA93_06290</name>
</gene>
<comment type="caution">
    <text evidence="2">The sequence shown here is derived from an EMBL/GenBank/DDBJ whole genome shotgun (WGS) entry which is preliminary data.</text>
</comment>
<dbReference type="SUPFAM" id="SSF53167">
    <property type="entry name" value="Purine and uridine phosphorylases"/>
    <property type="match status" value="1"/>
</dbReference>
<organism evidence="2 3">
    <name type="scientific">Candidatus Avibacteroides avistercoris</name>
    <dbReference type="NCBI Taxonomy" id="2840690"/>
    <lineage>
        <taxon>Bacteria</taxon>
        <taxon>Pseudomonadati</taxon>
        <taxon>Bacteroidota</taxon>
        <taxon>Bacteroidia</taxon>
        <taxon>Bacteroidales</taxon>
        <taxon>Bacteroidaceae</taxon>
        <taxon>Bacteroidaceae incertae sedis</taxon>
        <taxon>Candidatus Avibacteroides</taxon>
    </lineage>
</organism>
<reference evidence="2" key="2">
    <citation type="submission" date="2021-04" db="EMBL/GenBank/DDBJ databases">
        <authorList>
            <person name="Gilroy R."/>
        </authorList>
    </citation>
    <scope>NUCLEOTIDE SEQUENCE</scope>
    <source>
        <strain evidence="2">MalCec1-1739</strain>
    </source>
</reference>
<evidence type="ECO:0000313" key="3">
    <source>
        <dbReference type="Proteomes" id="UP000787625"/>
    </source>
</evidence>
<dbReference type="Proteomes" id="UP000787625">
    <property type="component" value="Unassembled WGS sequence"/>
</dbReference>
<dbReference type="GO" id="GO:0008782">
    <property type="term" value="F:adenosylhomocysteine nucleosidase activity"/>
    <property type="evidence" value="ECO:0007669"/>
    <property type="project" value="TreeGrafter"/>
</dbReference>
<dbReference type="GO" id="GO:0009116">
    <property type="term" value="P:nucleoside metabolic process"/>
    <property type="evidence" value="ECO:0007669"/>
    <property type="project" value="InterPro"/>
</dbReference>
<dbReference type="GO" id="GO:0019284">
    <property type="term" value="P:L-methionine salvage from S-adenosylmethionine"/>
    <property type="evidence" value="ECO:0007669"/>
    <property type="project" value="TreeGrafter"/>
</dbReference>
<dbReference type="InterPro" id="IPR035994">
    <property type="entry name" value="Nucleoside_phosphorylase_sf"/>
</dbReference>
<feature type="domain" description="Nucleoside phosphorylase" evidence="1">
    <location>
        <begin position="21"/>
        <end position="179"/>
    </location>
</feature>
<accession>A0A9D2UIY7</accession>
<sequence>MKILVTYALDEECAGVTFAWHDVSVLMTGVGKVASAARLMQRLASSRQDLVVNVGTAGSVRHEVGEIVLCDRFEDRDLKATRLPGLAFELDCSSDAARCVSSRCPYVRGKCSTGDSFVTEACGDGCDVYDMEAYSQAYVCRMMGVPFVSVKYVTDRIGHNSVKHWADKLADARRDLARVFEPGMLLDLPSL</sequence>
<dbReference type="EMBL" id="DWUP01000143">
    <property type="protein sequence ID" value="HJD53314.1"/>
    <property type="molecule type" value="Genomic_DNA"/>
</dbReference>
<evidence type="ECO:0000259" key="1">
    <source>
        <dbReference type="Pfam" id="PF01048"/>
    </source>
</evidence>
<protein>
    <submittedName>
        <fullName evidence="2">Nucleosidase</fullName>
    </submittedName>
</protein>
<dbReference type="GO" id="GO:0005829">
    <property type="term" value="C:cytosol"/>
    <property type="evidence" value="ECO:0007669"/>
    <property type="project" value="TreeGrafter"/>
</dbReference>
<dbReference type="GO" id="GO:0008930">
    <property type="term" value="F:methylthioadenosine nucleosidase activity"/>
    <property type="evidence" value="ECO:0007669"/>
    <property type="project" value="TreeGrafter"/>
</dbReference>
<name>A0A9D2UIY7_9BACT</name>
<evidence type="ECO:0000313" key="2">
    <source>
        <dbReference type="EMBL" id="HJD53314.1"/>
    </source>
</evidence>
<dbReference type="Gene3D" id="3.40.50.1580">
    <property type="entry name" value="Nucleoside phosphorylase domain"/>
    <property type="match status" value="1"/>
</dbReference>